<evidence type="ECO:0000313" key="2">
    <source>
        <dbReference type="Proteomes" id="UP000012488"/>
    </source>
</evidence>
<dbReference type="AlphaFoldDB" id="A0A6B9FQ27"/>
<dbReference type="InterPro" id="IPR022037">
    <property type="entry name" value="DUF3606"/>
</dbReference>
<protein>
    <submittedName>
        <fullName evidence="1">DUF3606 domain-containing protein</fullName>
    </submittedName>
</protein>
<dbReference type="OrthoDB" id="8238029at2"/>
<sequence>MIDNLRRREPEDKSKINVHEDWELEYWARRFGVTKERIKDAVRQVGVQTKDVAEFLGQRWP</sequence>
<proteinExistence type="predicted"/>
<name>A0A6B9FQ27_9HYPH</name>
<dbReference type="Pfam" id="PF12244">
    <property type="entry name" value="DUF3606"/>
    <property type="match status" value="1"/>
</dbReference>
<evidence type="ECO:0000313" key="1">
    <source>
        <dbReference type="EMBL" id="QGY03846.1"/>
    </source>
</evidence>
<reference evidence="1 2" key="1">
    <citation type="journal article" date="2012" name="Genet. Mol. Biol.">
        <title>Analysis of 16S rRNA and mxaF genes revealing insights into Methylobacterium niche-specific plant association.</title>
        <authorList>
            <person name="Dourado M.N."/>
            <person name="Andreote F.D."/>
            <person name="Dini-Andreote F."/>
            <person name="Conti R."/>
            <person name="Araujo J.M."/>
            <person name="Araujo W.L."/>
        </authorList>
    </citation>
    <scope>NUCLEOTIDE SEQUENCE [LARGE SCALE GENOMIC DNA]</scope>
    <source>
        <strain evidence="1 2">SR1.6/6</strain>
    </source>
</reference>
<dbReference type="RefSeq" id="WP_010685928.1">
    <property type="nucleotide sequence ID" value="NZ_CP043538.1"/>
</dbReference>
<gene>
    <name evidence="1" type="ORF">MMSR116_19550</name>
</gene>
<dbReference type="Proteomes" id="UP000012488">
    <property type="component" value="Chromosome"/>
</dbReference>
<dbReference type="EMBL" id="CP043538">
    <property type="protein sequence ID" value="QGY03846.1"/>
    <property type="molecule type" value="Genomic_DNA"/>
</dbReference>
<reference evidence="1 2" key="2">
    <citation type="journal article" date="2013" name="Genome Announc.">
        <title>Draft Genome Sequence of Methylobacterium mesophilicum Strain SR1.6/6, Isolated from Citrus sinensis.</title>
        <authorList>
            <person name="Marinho Almeida D."/>
            <person name="Dini-Andreote F."/>
            <person name="Camargo Neves A.A."/>
            <person name="Juca Ramos R.T."/>
            <person name="Andreote F.D."/>
            <person name="Carneiro A.R."/>
            <person name="Oliveira de Souza Lima A."/>
            <person name="Caracciolo Gomes de Sa P.H."/>
            <person name="Ribeiro Barbosa M.S."/>
            <person name="Araujo W.L."/>
            <person name="Silva A."/>
        </authorList>
    </citation>
    <scope>NUCLEOTIDE SEQUENCE [LARGE SCALE GENOMIC DNA]</scope>
    <source>
        <strain evidence="1 2">SR1.6/6</strain>
    </source>
</reference>
<dbReference type="KEGG" id="mmes:MMSR116_19550"/>
<accession>A0A6B9FQ27</accession>
<organism evidence="1 2">
    <name type="scientific">Methylobacterium mesophilicum SR1.6/6</name>
    <dbReference type="NCBI Taxonomy" id="908290"/>
    <lineage>
        <taxon>Bacteria</taxon>
        <taxon>Pseudomonadati</taxon>
        <taxon>Pseudomonadota</taxon>
        <taxon>Alphaproteobacteria</taxon>
        <taxon>Hyphomicrobiales</taxon>
        <taxon>Methylobacteriaceae</taxon>
        <taxon>Methylobacterium</taxon>
    </lineage>
</organism>